<dbReference type="OrthoDB" id="6497847at2759"/>
<dbReference type="SUPFAM" id="SSF58038">
    <property type="entry name" value="SNARE fusion complex"/>
    <property type="match status" value="1"/>
</dbReference>
<accession>A0A177B3M3</accession>
<protein>
    <recommendedName>
        <fullName evidence="3">t-SNARE coiled-coil homology domain-containing protein</fullName>
    </recommendedName>
</protein>
<dbReference type="EMBL" id="LWCA01000381">
    <property type="protein sequence ID" value="OAF68826.1"/>
    <property type="molecule type" value="Genomic_DNA"/>
</dbReference>
<keyword evidence="2" id="KW-1185">Reference proteome</keyword>
<evidence type="ECO:0000313" key="2">
    <source>
        <dbReference type="Proteomes" id="UP000078046"/>
    </source>
</evidence>
<dbReference type="Proteomes" id="UP000078046">
    <property type="component" value="Unassembled WGS sequence"/>
</dbReference>
<proteinExistence type="predicted"/>
<comment type="caution">
    <text evidence="1">The sequence shown here is derived from an EMBL/GenBank/DDBJ whole genome shotgun (WGS) entry which is preliminary data.</text>
</comment>
<evidence type="ECO:0008006" key="3">
    <source>
        <dbReference type="Google" id="ProtNLM"/>
    </source>
</evidence>
<dbReference type="AlphaFoldDB" id="A0A177B3M3"/>
<reference evidence="1 2" key="1">
    <citation type="submission" date="2016-04" db="EMBL/GenBank/DDBJ databases">
        <title>The genome of Intoshia linei affirms orthonectids as highly simplified spiralians.</title>
        <authorList>
            <person name="Mikhailov K.V."/>
            <person name="Slusarev G.S."/>
            <person name="Nikitin M.A."/>
            <person name="Logacheva M.D."/>
            <person name="Penin A."/>
            <person name="Aleoshin V."/>
            <person name="Panchin Y.V."/>
        </authorList>
    </citation>
    <scope>NUCLEOTIDE SEQUENCE [LARGE SCALE GENOMIC DNA]</scope>
    <source>
        <strain evidence="1">Intl2013</strain>
        <tissue evidence="1">Whole animal</tissue>
    </source>
</reference>
<sequence length="49" mass="5728">MLDKKNRDDMQALNERVGILKEIAFDIDQETVHHNRILDSMVIYVDLNG</sequence>
<evidence type="ECO:0000313" key="1">
    <source>
        <dbReference type="EMBL" id="OAF68826.1"/>
    </source>
</evidence>
<name>A0A177B3M3_9BILA</name>
<organism evidence="1 2">
    <name type="scientific">Intoshia linei</name>
    <dbReference type="NCBI Taxonomy" id="1819745"/>
    <lineage>
        <taxon>Eukaryota</taxon>
        <taxon>Metazoa</taxon>
        <taxon>Spiralia</taxon>
        <taxon>Lophotrochozoa</taxon>
        <taxon>Mesozoa</taxon>
        <taxon>Orthonectida</taxon>
        <taxon>Rhopaluridae</taxon>
        <taxon>Intoshia</taxon>
    </lineage>
</organism>
<gene>
    <name evidence="1" type="ORF">A3Q56_03345</name>
</gene>